<comment type="caution">
    <text evidence="3">The sequence shown here is derived from an EMBL/GenBank/DDBJ whole genome shotgun (WGS) entry which is preliminary data.</text>
</comment>
<organism evidence="3 4">
    <name type="scientific">Fictibacillus enclensis</name>
    <dbReference type="NCBI Taxonomy" id="1017270"/>
    <lineage>
        <taxon>Bacteria</taxon>
        <taxon>Bacillati</taxon>
        <taxon>Bacillota</taxon>
        <taxon>Bacilli</taxon>
        <taxon>Bacillales</taxon>
        <taxon>Fictibacillaceae</taxon>
        <taxon>Fictibacillus</taxon>
    </lineage>
</organism>
<keyword evidence="1" id="KW-0472">Membrane</keyword>
<dbReference type="EMBL" id="LNQN01000005">
    <property type="protein sequence ID" value="KSU82133.1"/>
    <property type="molecule type" value="Genomic_DNA"/>
</dbReference>
<dbReference type="Proteomes" id="UP000054099">
    <property type="component" value="Unassembled WGS sequence"/>
</dbReference>
<proteinExistence type="predicted"/>
<gene>
    <name evidence="3" type="ORF">AS030_17860</name>
</gene>
<feature type="domain" description="DUF1468" evidence="2">
    <location>
        <begin position="7"/>
        <end position="143"/>
    </location>
</feature>
<name>A0A0V8J506_9BACL</name>
<sequence>MKNLNVWVGIFLLLFAGLIFYFALSYDYYSNIGPGPGLFPIWLSGLLLILSIMYIVSAFKKDEIRFSEVFPKGAQRNKILRILGSILLFILISPYAGFTLSGTVVLCILFIGEMKWYTAVGTSVVTTVVVFLIFNTFLGVPLPMNAFGW</sequence>
<evidence type="ECO:0000259" key="2">
    <source>
        <dbReference type="Pfam" id="PF07331"/>
    </source>
</evidence>
<feature type="transmembrane region" description="Helical" evidence="1">
    <location>
        <begin position="7"/>
        <end position="26"/>
    </location>
</feature>
<evidence type="ECO:0000313" key="4">
    <source>
        <dbReference type="Proteomes" id="UP000054099"/>
    </source>
</evidence>
<keyword evidence="1" id="KW-0812">Transmembrane</keyword>
<dbReference type="RefSeq" id="WP_061974127.1">
    <property type="nucleotide sequence ID" value="NZ_FMAV01000003.1"/>
</dbReference>
<dbReference type="AlphaFoldDB" id="A0A0V8J506"/>
<dbReference type="Pfam" id="PF07331">
    <property type="entry name" value="TctB"/>
    <property type="match status" value="1"/>
</dbReference>
<accession>A0A0V8J506</accession>
<dbReference type="InterPro" id="IPR009936">
    <property type="entry name" value="DUF1468"/>
</dbReference>
<keyword evidence="4" id="KW-1185">Reference proteome</keyword>
<protein>
    <recommendedName>
        <fullName evidence="2">DUF1468 domain-containing protein</fullName>
    </recommendedName>
</protein>
<evidence type="ECO:0000313" key="3">
    <source>
        <dbReference type="EMBL" id="KSU82133.1"/>
    </source>
</evidence>
<evidence type="ECO:0000256" key="1">
    <source>
        <dbReference type="SAM" id="Phobius"/>
    </source>
</evidence>
<feature type="transmembrane region" description="Helical" evidence="1">
    <location>
        <begin position="117"/>
        <end position="140"/>
    </location>
</feature>
<keyword evidence="1" id="KW-1133">Transmembrane helix</keyword>
<feature type="transmembrane region" description="Helical" evidence="1">
    <location>
        <begin position="80"/>
        <end position="111"/>
    </location>
</feature>
<feature type="transmembrane region" description="Helical" evidence="1">
    <location>
        <begin position="38"/>
        <end position="59"/>
    </location>
</feature>
<reference evidence="3 4" key="1">
    <citation type="journal article" date="2014" name="Antonie Van Leeuwenhoek">
        <title>Fictibacillus enclensis sp. nov., isolated from marine sediment.</title>
        <authorList>
            <person name="Dastager S.G."/>
            <person name="Mawlankar R."/>
            <person name="Srinivasan K."/>
            <person name="Tang S.K."/>
            <person name="Lee J.C."/>
            <person name="Ramana V.V."/>
            <person name="Shouche Y.S."/>
        </authorList>
    </citation>
    <scope>NUCLEOTIDE SEQUENCE [LARGE SCALE GENOMIC DNA]</scope>
    <source>
        <strain evidence="3 4">NIO-1003</strain>
    </source>
</reference>